<protein>
    <recommendedName>
        <fullName evidence="5">Secreted protein</fullName>
    </recommendedName>
</protein>
<proteinExistence type="predicted"/>
<accession>A0A2I0K403</accession>
<evidence type="ECO:0000313" key="3">
    <source>
        <dbReference type="EMBL" id="PKI63269.1"/>
    </source>
</evidence>
<dbReference type="EMBL" id="PGOL01000900">
    <property type="protein sequence ID" value="PKI63269.1"/>
    <property type="molecule type" value="Genomic_DNA"/>
</dbReference>
<organism evidence="3 4">
    <name type="scientific">Punica granatum</name>
    <name type="common">Pomegranate</name>
    <dbReference type="NCBI Taxonomy" id="22663"/>
    <lineage>
        <taxon>Eukaryota</taxon>
        <taxon>Viridiplantae</taxon>
        <taxon>Streptophyta</taxon>
        <taxon>Embryophyta</taxon>
        <taxon>Tracheophyta</taxon>
        <taxon>Spermatophyta</taxon>
        <taxon>Magnoliopsida</taxon>
        <taxon>eudicotyledons</taxon>
        <taxon>Gunneridae</taxon>
        <taxon>Pentapetalae</taxon>
        <taxon>rosids</taxon>
        <taxon>malvids</taxon>
        <taxon>Myrtales</taxon>
        <taxon>Lythraceae</taxon>
        <taxon>Punica</taxon>
    </lineage>
</organism>
<evidence type="ECO:0008006" key="5">
    <source>
        <dbReference type="Google" id="ProtNLM"/>
    </source>
</evidence>
<reference evidence="3 4" key="1">
    <citation type="submission" date="2017-11" db="EMBL/GenBank/DDBJ databases">
        <title>De-novo sequencing of pomegranate (Punica granatum L.) genome.</title>
        <authorList>
            <person name="Akparov Z."/>
            <person name="Amiraslanov A."/>
            <person name="Hajiyeva S."/>
            <person name="Abbasov M."/>
            <person name="Kaur K."/>
            <person name="Hamwieh A."/>
            <person name="Solovyev V."/>
            <person name="Salamov A."/>
            <person name="Braich B."/>
            <person name="Kosarev P."/>
            <person name="Mahmoud A."/>
            <person name="Hajiyev E."/>
            <person name="Babayeva S."/>
            <person name="Izzatullayeva V."/>
            <person name="Mammadov A."/>
            <person name="Mammadov A."/>
            <person name="Sharifova S."/>
            <person name="Ojaghi J."/>
            <person name="Eynullazada K."/>
            <person name="Bayramov B."/>
            <person name="Abdulazimova A."/>
            <person name="Shahmuradov I."/>
        </authorList>
    </citation>
    <scope>NUCLEOTIDE SEQUENCE [LARGE SCALE GENOMIC DNA]</scope>
    <source>
        <strain evidence="4">cv. AG2017</strain>
        <tissue evidence="3">Leaf</tissue>
    </source>
</reference>
<evidence type="ECO:0000256" key="1">
    <source>
        <dbReference type="SAM" id="MobiDB-lite"/>
    </source>
</evidence>
<feature type="signal peptide" evidence="2">
    <location>
        <begin position="1"/>
        <end position="27"/>
    </location>
</feature>
<dbReference type="AlphaFoldDB" id="A0A2I0K403"/>
<gene>
    <name evidence="3" type="ORF">CRG98_016454</name>
</gene>
<feature type="chain" id="PRO_5014127938" description="Secreted protein" evidence="2">
    <location>
        <begin position="28"/>
        <end position="101"/>
    </location>
</feature>
<evidence type="ECO:0000256" key="2">
    <source>
        <dbReference type="SAM" id="SignalP"/>
    </source>
</evidence>
<feature type="region of interest" description="Disordered" evidence="1">
    <location>
        <begin position="34"/>
        <end position="85"/>
    </location>
</feature>
<keyword evidence="4" id="KW-1185">Reference proteome</keyword>
<evidence type="ECO:0000313" key="4">
    <source>
        <dbReference type="Proteomes" id="UP000233551"/>
    </source>
</evidence>
<keyword evidence="2" id="KW-0732">Signal</keyword>
<feature type="compositionally biased region" description="Low complexity" evidence="1">
    <location>
        <begin position="35"/>
        <end position="49"/>
    </location>
</feature>
<comment type="caution">
    <text evidence="3">The sequence shown here is derived from an EMBL/GenBank/DDBJ whole genome shotgun (WGS) entry which is preliminary data.</text>
</comment>
<sequence length="101" mass="10894">MKLKLTPRLELAAALLLISCFASQIQASDVVLELSSTASSTTSSPPSGGRRTGTRWVEGEGGSGDDERWRGMRKTMNSGGERGVGAKLKKYGTQHRHFFPV</sequence>
<name>A0A2I0K403_PUNGR</name>
<dbReference type="Proteomes" id="UP000233551">
    <property type="component" value="Unassembled WGS sequence"/>
</dbReference>